<feature type="region of interest" description="Disordered" evidence="1">
    <location>
        <begin position="252"/>
        <end position="271"/>
    </location>
</feature>
<dbReference type="EMBL" id="JARJCM010000038">
    <property type="protein sequence ID" value="KAJ7037274.1"/>
    <property type="molecule type" value="Genomic_DNA"/>
</dbReference>
<evidence type="ECO:0000256" key="1">
    <source>
        <dbReference type="SAM" id="MobiDB-lite"/>
    </source>
</evidence>
<sequence>MLSSSFTHNTRIERMWVEVGVQFARQWRAFFTRLGDLHRLDRHNPHHIWLLHRLFLANLNDNCHELQAQWNAHPISGRGTSDQSPADLRFMGQLNDGVYASDPMDSVHPDTLNRYYGVDGTEQVRQPGQTGTGHPEDEDEDIANAVAEDLAHNIRHPAIKVARHNNPFRSAQVEANFFVALGQIVQHGIVPAGFGVLEEEWENTAYPVMEAINPGTRGQEIIIALPREIWLPRAILFAQGLDAMTRFLAFQEEQDEEGNDSSSSSSQEDID</sequence>
<gene>
    <name evidence="3" type="ORF">C8F04DRAFT_952970</name>
</gene>
<keyword evidence="4" id="KW-1185">Reference proteome</keyword>
<evidence type="ECO:0000313" key="3">
    <source>
        <dbReference type="EMBL" id="KAJ7037274.1"/>
    </source>
</evidence>
<name>A0AAD6T0U4_9AGAR</name>
<evidence type="ECO:0000259" key="2">
    <source>
        <dbReference type="Pfam" id="PF24764"/>
    </source>
</evidence>
<protein>
    <recommendedName>
        <fullName evidence="2">Integrase core domain-containing protein</fullName>
    </recommendedName>
</protein>
<organism evidence="3 4">
    <name type="scientific">Mycena alexandri</name>
    <dbReference type="NCBI Taxonomy" id="1745969"/>
    <lineage>
        <taxon>Eukaryota</taxon>
        <taxon>Fungi</taxon>
        <taxon>Dikarya</taxon>
        <taxon>Basidiomycota</taxon>
        <taxon>Agaricomycotina</taxon>
        <taxon>Agaricomycetes</taxon>
        <taxon>Agaricomycetidae</taxon>
        <taxon>Agaricales</taxon>
        <taxon>Marasmiineae</taxon>
        <taxon>Mycenaceae</taxon>
        <taxon>Mycena</taxon>
    </lineage>
</organism>
<reference evidence="3" key="1">
    <citation type="submission" date="2023-03" db="EMBL/GenBank/DDBJ databases">
        <title>Massive genome expansion in bonnet fungi (Mycena s.s.) driven by repeated elements and novel gene families across ecological guilds.</title>
        <authorList>
            <consortium name="Lawrence Berkeley National Laboratory"/>
            <person name="Harder C.B."/>
            <person name="Miyauchi S."/>
            <person name="Viragh M."/>
            <person name="Kuo A."/>
            <person name="Thoen E."/>
            <person name="Andreopoulos B."/>
            <person name="Lu D."/>
            <person name="Skrede I."/>
            <person name="Drula E."/>
            <person name="Henrissat B."/>
            <person name="Morin E."/>
            <person name="Kohler A."/>
            <person name="Barry K."/>
            <person name="LaButti K."/>
            <person name="Morin E."/>
            <person name="Salamov A."/>
            <person name="Lipzen A."/>
            <person name="Mereny Z."/>
            <person name="Hegedus B."/>
            <person name="Baldrian P."/>
            <person name="Stursova M."/>
            <person name="Weitz H."/>
            <person name="Taylor A."/>
            <person name="Grigoriev I.V."/>
            <person name="Nagy L.G."/>
            <person name="Martin F."/>
            <person name="Kauserud H."/>
        </authorList>
    </citation>
    <scope>NUCLEOTIDE SEQUENCE</scope>
    <source>
        <strain evidence="3">CBHHK200</strain>
    </source>
</reference>
<feature type="compositionally biased region" description="Low complexity" evidence="1">
    <location>
        <begin position="260"/>
        <end position="271"/>
    </location>
</feature>
<dbReference type="AlphaFoldDB" id="A0AAD6T0U4"/>
<dbReference type="Pfam" id="PF24764">
    <property type="entry name" value="rva_4"/>
    <property type="match status" value="1"/>
</dbReference>
<accession>A0AAD6T0U4</accession>
<comment type="caution">
    <text evidence="3">The sequence shown here is derived from an EMBL/GenBank/DDBJ whole genome shotgun (WGS) entry which is preliminary data.</text>
</comment>
<dbReference type="InterPro" id="IPR058913">
    <property type="entry name" value="Integrase_dom_put"/>
</dbReference>
<dbReference type="Proteomes" id="UP001218188">
    <property type="component" value="Unassembled WGS sequence"/>
</dbReference>
<feature type="domain" description="Integrase core" evidence="2">
    <location>
        <begin position="7"/>
        <end position="95"/>
    </location>
</feature>
<evidence type="ECO:0000313" key="4">
    <source>
        <dbReference type="Proteomes" id="UP001218188"/>
    </source>
</evidence>
<proteinExistence type="predicted"/>